<dbReference type="GO" id="GO:0050664">
    <property type="term" value="F:oxidoreductase activity, acting on NAD(P)H, oxygen as acceptor"/>
    <property type="evidence" value="ECO:0007669"/>
    <property type="project" value="TreeGrafter"/>
</dbReference>
<reference evidence="6 7" key="1">
    <citation type="journal article" date="2014" name="Genome Announc.">
        <title>Genome sequence of the basidiomycetous fungus Pseudozyma aphidis DSM70725, an efficient producer of biosurfactant mannosylerythritol lipids.</title>
        <authorList>
            <person name="Lorenz S."/>
            <person name="Guenther M."/>
            <person name="Grumaz C."/>
            <person name="Rupp S."/>
            <person name="Zibek S."/>
            <person name="Sohn K."/>
        </authorList>
    </citation>
    <scope>NUCLEOTIDE SEQUENCE [LARGE SCALE GENOMIC DNA]</scope>
    <source>
        <strain evidence="7">ATCC 32657 / CBS 517.83 / DSM 70725 / JCM 10318 / NBRC 10182 / NRRL Y-7954 / St-0401</strain>
    </source>
</reference>
<evidence type="ECO:0000313" key="6">
    <source>
        <dbReference type="EMBL" id="ETS61580.1"/>
    </source>
</evidence>
<proteinExistence type="inferred from homology"/>
<dbReference type="PRINTS" id="PR00081">
    <property type="entry name" value="GDHRDH"/>
</dbReference>
<dbReference type="Gene3D" id="3.40.50.720">
    <property type="entry name" value="NAD(P)-binding Rossmann-like Domain"/>
    <property type="match status" value="1"/>
</dbReference>
<dbReference type="OrthoDB" id="1669814at2759"/>
<evidence type="ECO:0000256" key="3">
    <source>
        <dbReference type="ARBA" id="ARBA00023002"/>
    </source>
</evidence>
<organism evidence="6 7">
    <name type="scientific">Moesziomyces aphidis</name>
    <name type="common">Pseudozyma aphidis</name>
    <dbReference type="NCBI Taxonomy" id="84754"/>
    <lineage>
        <taxon>Eukaryota</taxon>
        <taxon>Fungi</taxon>
        <taxon>Dikarya</taxon>
        <taxon>Basidiomycota</taxon>
        <taxon>Ustilaginomycotina</taxon>
        <taxon>Ustilaginomycetes</taxon>
        <taxon>Ustilaginales</taxon>
        <taxon>Ustilaginaceae</taxon>
        <taxon>Moesziomyces</taxon>
    </lineage>
</organism>
<dbReference type="EMBL" id="AWNI01000015">
    <property type="protein sequence ID" value="ETS61580.1"/>
    <property type="molecule type" value="Genomic_DNA"/>
</dbReference>
<comment type="similarity">
    <text evidence="1">Belongs to the short-chain dehydrogenases/reductases (SDR) family.</text>
</comment>
<comment type="caution">
    <text evidence="6">The sequence shown here is derived from an EMBL/GenBank/DDBJ whole genome shotgun (WGS) entry which is preliminary data.</text>
</comment>
<name>W3VJ81_MOEAP</name>
<protein>
    <recommendedName>
        <fullName evidence="5">Ketoreductase domain-containing protein</fullName>
    </recommendedName>
</protein>
<dbReference type="GO" id="GO:0016616">
    <property type="term" value="F:oxidoreductase activity, acting on the CH-OH group of donors, NAD or NADP as acceptor"/>
    <property type="evidence" value="ECO:0007669"/>
    <property type="project" value="UniProtKB-ARBA"/>
</dbReference>
<dbReference type="InterPro" id="IPR036291">
    <property type="entry name" value="NAD(P)-bd_dom_sf"/>
</dbReference>
<dbReference type="HOGENOM" id="CLU_010194_1_1_1"/>
<dbReference type="SMART" id="SM00822">
    <property type="entry name" value="PKS_KR"/>
    <property type="match status" value="1"/>
</dbReference>
<dbReference type="Proteomes" id="UP000019462">
    <property type="component" value="Unassembled WGS sequence"/>
</dbReference>
<dbReference type="InterPro" id="IPR057326">
    <property type="entry name" value="KR_dom"/>
</dbReference>
<feature type="domain" description="Ketoreductase" evidence="5">
    <location>
        <begin position="161"/>
        <end position="334"/>
    </location>
</feature>
<dbReference type="FunFam" id="3.40.50.720:FF:000245">
    <property type="entry name" value="Short chain dehydrogenase, putative"/>
    <property type="match status" value="1"/>
</dbReference>
<dbReference type="PANTHER" id="PTHR43008">
    <property type="entry name" value="BENZIL REDUCTASE"/>
    <property type="match status" value="1"/>
</dbReference>
<dbReference type="AlphaFoldDB" id="W3VJ81"/>
<sequence>MDVAVFVPTPPSPLDPASRLSNGNINNMADARRRKMNSFARRHQYKVFSDAAVFRRMVWGTTHTLPHCHRDGESSAPANIDPLLGGQDPSDLGKSPLLIGAPAWASNLSDAASTLNMVPMPTATSVPAVDGLVSVQEAVMAAAQGERSAVEGDGLFTLKNTTSIVTGGARGIGLTLAAALLEAGSHVVCMDLLDEPTTAADWLMFKARAKELKLSASYVQADITNAPAVNEIITEIAQLAADAARPFTTVVHAAGVQKQGPVLDFDPAHFDWVLRVNVTGTFIVTQAAARAMKHHATGGSIILIASMSGYVSNRGLFGTAYNSSKAAVHQLCRCAAVELAEHKIRVNTISPGYVNTQMVEQLLAKEPHLLEQWTNDNPMHRIGEPSEFKGAAVFLASEASSFMTGSDMRIDGGHCAW</sequence>
<dbReference type="PROSITE" id="PS00061">
    <property type="entry name" value="ADH_SHORT"/>
    <property type="match status" value="1"/>
</dbReference>
<dbReference type="PANTHER" id="PTHR43008:SF9">
    <property type="entry name" value="OXIDOREDUCTASE"/>
    <property type="match status" value="1"/>
</dbReference>
<dbReference type="SUPFAM" id="SSF51735">
    <property type="entry name" value="NAD(P)-binding Rossmann-fold domains"/>
    <property type="match status" value="1"/>
</dbReference>
<evidence type="ECO:0000256" key="2">
    <source>
        <dbReference type="ARBA" id="ARBA00022857"/>
    </source>
</evidence>
<dbReference type="Pfam" id="PF13561">
    <property type="entry name" value="adh_short_C2"/>
    <property type="match status" value="1"/>
</dbReference>
<accession>W3VJ81</accession>
<feature type="region of interest" description="Disordered" evidence="4">
    <location>
        <begin position="1"/>
        <end position="24"/>
    </location>
</feature>
<dbReference type="InterPro" id="IPR002347">
    <property type="entry name" value="SDR_fam"/>
</dbReference>
<evidence type="ECO:0000259" key="5">
    <source>
        <dbReference type="SMART" id="SM00822"/>
    </source>
</evidence>
<keyword evidence="3" id="KW-0560">Oxidoreductase</keyword>
<evidence type="ECO:0000256" key="4">
    <source>
        <dbReference type="SAM" id="MobiDB-lite"/>
    </source>
</evidence>
<keyword evidence="2" id="KW-0521">NADP</keyword>
<gene>
    <name evidence="6" type="ORF">PaG_04335</name>
</gene>
<evidence type="ECO:0000313" key="7">
    <source>
        <dbReference type="Proteomes" id="UP000019462"/>
    </source>
</evidence>
<evidence type="ECO:0000256" key="1">
    <source>
        <dbReference type="ARBA" id="ARBA00006484"/>
    </source>
</evidence>
<dbReference type="InterPro" id="IPR020904">
    <property type="entry name" value="Sc_DH/Rdtase_CS"/>
</dbReference>
<keyword evidence="7" id="KW-1185">Reference proteome</keyword>